<proteinExistence type="predicted"/>
<accession>H0I441</accession>
<dbReference type="EMBL" id="AHAM01000346">
    <property type="protein sequence ID" value="EHK52251.1"/>
    <property type="molecule type" value="Genomic_DNA"/>
</dbReference>
<sequence length="45" mass="4649">MTSLPGIIQLVRLPFSATSVAPRIAMAILPPRMSISASAISGLVL</sequence>
<organism evidence="1 2">
    <name type="scientific">Mesorhizobium alhagi CCNWXJ12-2</name>
    <dbReference type="NCBI Taxonomy" id="1107882"/>
    <lineage>
        <taxon>Bacteria</taxon>
        <taxon>Pseudomonadati</taxon>
        <taxon>Pseudomonadota</taxon>
        <taxon>Alphaproteobacteria</taxon>
        <taxon>Hyphomicrobiales</taxon>
        <taxon>Phyllobacteriaceae</taxon>
        <taxon>Allomesorhizobium</taxon>
    </lineage>
</organism>
<protein>
    <submittedName>
        <fullName evidence="1">Uncharacterized protein</fullName>
    </submittedName>
</protein>
<reference evidence="1 2" key="1">
    <citation type="journal article" date="2012" name="J. Bacteriol.">
        <title>Draft Genome Sequence of Mesorhizobium alhagi CCNWXJ12-2T, a Novel Salt-Resistant Species Isolated from the Desert of Northwestern China.</title>
        <authorList>
            <person name="Zhou M."/>
            <person name="Chen W."/>
            <person name="Chen H."/>
            <person name="Wei G."/>
        </authorList>
    </citation>
    <scope>NUCLEOTIDE SEQUENCE [LARGE SCALE GENOMIC DNA]</scope>
    <source>
        <strain evidence="1 2">CCNWXJ12-2</strain>
    </source>
</reference>
<name>H0I441_9HYPH</name>
<evidence type="ECO:0000313" key="2">
    <source>
        <dbReference type="Proteomes" id="UP000003250"/>
    </source>
</evidence>
<dbReference type="Proteomes" id="UP000003250">
    <property type="component" value="Unassembled WGS sequence"/>
</dbReference>
<keyword evidence="2" id="KW-1185">Reference proteome</keyword>
<evidence type="ECO:0000313" key="1">
    <source>
        <dbReference type="EMBL" id="EHK52251.1"/>
    </source>
</evidence>
<dbReference type="AlphaFoldDB" id="H0I441"/>
<gene>
    <name evidence="1" type="ORF">MAXJ12_36321</name>
</gene>